<dbReference type="EMBL" id="JQAN02000002">
    <property type="protein sequence ID" value="PPD59093.1"/>
    <property type="molecule type" value="Genomic_DNA"/>
</dbReference>
<reference evidence="11 12" key="1">
    <citation type="journal article" date="2017" name="ISME J.">
        <title>Grape pomace compost harbors organohalide-respiring Dehalogenimonas species with novel reductive dehalogenase genes.</title>
        <authorList>
            <person name="Yang Y."/>
            <person name="Higgins S.A."/>
            <person name="Yan J."/>
            <person name="Simsir B."/>
            <person name="Chourey K."/>
            <person name="Iyer R."/>
            <person name="Hettich R.L."/>
            <person name="Baldwin B."/>
            <person name="Ogles D.M."/>
            <person name="Loffler F.E."/>
        </authorList>
    </citation>
    <scope>NUCLEOTIDE SEQUENCE [LARGE SCALE GENOMIC DNA]</scope>
    <source>
        <strain evidence="11 12">GP</strain>
    </source>
</reference>
<evidence type="ECO:0000256" key="4">
    <source>
        <dbReference type="ARBA" id="ARBA00022723"/>
    </source>
</evidence>
<keyword evidence="2" id="KW-1003">Cell membrane</keyword>
<dbReference type="GO" id="GO:0046872">
    <property type="term" value="F:metal ion binding"/>
    <property type="evidence" value="ECO:0007669"/>
    <property type="project" value="UniProtKB-KW"/>
</dbReference>
<dbReference type="InterPro" id="IPR019546">
    <property type="entry name" value="TAT_signal_bac_arc"/>
</dbReference>
<evidence type="ECO:0000256" key="7">
    <source>
        <dbReference type="ARBA" id="ARBA00023004"/>
    </source>
</evidence>
<dbReference type="PANTHER" id="PTHR42827">
    <property type="entry name" value="IRON-SULFUR CLUSTER-BINDING PROTEIN-RELATED"/>
    <property type="match status" value="1"/>
</dbReference>
<sequence length="500" mass="56070">MSVFHSTVSRRDFMKGLGFAGVGFGGAALTSPTFHDLDEVMASSKSIQKRPWYVKDREIYNPTIDVDWTMLERYDSRLTSQTAYSRAQYFGKQRVINAAKKNAEVYAQRVAANEPGYTYRARALSEVPYKIDVAHTWANGPVGIAQAKTPEERGEPKWTGTPEEASQMLTAVLRHRGATLVGYGELDQRMRDKIVLAYPRASTSGTNFIDSWPPPASAAPPYVYEDVVKGYETTSKRVIPTKPMWYVAYFTQMSKELFRCAPSPLGSVGNVGGAYVNMNTYCHSFNFQRYLGYQMLTNHVDGDEPIAGGPGEVLSGVGEHTRQQLYTITPEYGQFGRMFVFLTDLPLAPTKPIDAGIWQFCHSCGKCAKSCPASAISNEKEPTWDQPMVEGKPTIFHPKGIRAFWQDTETCSMWSQENGYVNSSCKICYAVCPFNNNDRALVHEIVKTTMASTNIFNSFFYNMSEVFGYGQMDPEKWWDLSLPAQGVDTTRIAYDGGYRR</sequence>
<dbReference type="InterPro" id="IPR012832">
    <property type="entry name" value="RDH"/>
</dbReference>
<dbReference type="Pfam" id="PF13486">
    <property type="entry name" value="Dehalogenase"/>
    <property type="match status" value="1"/>
</dbReference>
<dbReference type="PROSITE" id="PS51379">
    <property type="entry name" value="4FE4S_FER_2"/>
    <property type="match status" value="1"/>
</dbReference>
<comment type="cofactor">
    <cofactor evidence="10">
        <name>corrinoid</name>
        <dbReference type="ChEBI" id="CHEBI:33913"/>
    </cofactor>
</comment>
<keyword evidence="3" id="KW-0004">4Fe-4S</keyword>
<accession>A0A2P5P9V9</accession>
<dbReference type="NCBIfam" id="TIGR02486">
    <property type="entry name" value="RDH"/>
    <property type="match status" value="1"/>
</dbReference>
<proteinExistence type="predicted"/>
<evidence type="ECO:0000256" key="3">
    <source>
        <dbReference type="ARBA" id="ARBA00022485"/>
    </source>
</evidence>
<keyword evidence="8" id="KW-0411">Iron-sulfur</keyword>
<keyword evidence="4" id="KW-0479">Metal-binding</keyword>
<evidence type="ECO:0000313" key="11">
    <source>
        <dbReference type="EMBL" id="PPD59093.1"/>
    </source>
</evidence>
<comment type="caution">
    <text evidence="11">The sequence shown here is derived from an EMBL/GenBank/DDBJ whole genome shotgun (WGS) entry which is preliminary data.</text>
</comment>
<evidence type="ECO:0000256" key="1">
    <source>
        <dbReference type="ARBA" id="ARBA00004236"/>
    </source>
</evidence>
<dbReference type="NCBIfam" id="TIGR01409">
    <property type="entry name" value="TAT_signal_seq"/>
    <property type="match status" value="1"/>
</dbReference>
<dbReference type="InterPro" id="IPR017900">
    <property type="entry name" value="4Fe4S_Fe_S_CS"/>
</dbReference>
<dbReference type="Proteomes" id="UP000235653">
    <property type="component" value="Unassembled WGS sequence"/>
</dbReference>
<dbReference type="InterPro" id="IPR006311">
    <property type="entry name" value="TAT_signal"/>
</dbReference>
<evidence type="ECO:0000313" key="12">
    <source>
        <dbReference type="Proteomes" id="UP000235653"/>
    </source>
</evidence>
<dbReference type="Pfam" id="PF13484">
    <property type="entry name" value="Fer4_16"/>
    <property type="match status" value="1"/>
</dbReference>
<evidence type="ECO:0000256" key="2">
    <source>
        <dbReference type="ARBA" id="ARBA00022475"/>
    </source>
</evidence>
<organism evidence="11 12">
    <name type="scientific">Dehalogenimonas etheniformans</name>
    <dbReference type="NCBI Taxonomy" id="1536648"/>
    <lineage>
        <taxon>Bacteria</taxon>
        <taxon>Bacillati</taxon>
        <taxon>Chloroflexota</taxon>
        <taxon>Dehalococcoidia</taxon>
        <taxon>Dehalococcoidales</taxon>
        <taxon>Dehalococcoidaceae</taxon>
        <taxon>Dehalogenimonas</taxon>
    </lineage>
</organism>
<keyword evidence="5" id="KW-0732">Signal</keyword>
<keyword evidence="12" id="KW-1185">Reference proteome</keyword>
<protein>
    <submittedName>
        <fullName evidence="11">Reductive dehalogenase</fullName>
    </submittedName>
</protein>
<evidence type="ECO:0000256" key="10">
    <source>
        <dbReference type="ARBA" id="ARBA00029374"/>
    </source>
</evidence>
<evidence type="ECO:0000256" key="6">
    <source>
        <dbReference type="ARBA" id="ARBA00022737"/>
    </source>
</evidence>
<keyword evidence="6" id="KW-0677">Repeat</keyword>
<dbReference type="InterPro" id="IPR017896">
    <property type="entry name" value="4Fe4S_Fe-S-bd"/>
</dbReference>
<keyword evidence="9" id="KW-0472">Membrane</keyword>
<dbReference type="PROSITE" id="PS51318">
    <property type="entry name" value="TAT"/>
    <property type="match status" value="1"/>
</dbReference>
<dbReference type="Gene3D" id="3.30.70.20">
    <property type="match status" value="1"/>
</dbReference>
<evidence type="ECO:0000256" key="8">
    <source>
        <dbReference type="ARBA" id="ARBA00023014"/>
    </source>
</evidence>
<comment type="subcellular location">
    <subcellularLocation>
        <location evidence="1">Cell membrane</location>
    </subcellularLocation>
</comment>
<evidence type="ECO:0000256" key="5">
    <source>
        <dbReference type="ARBA" id="ARBA00022729"/>
    </source>
</evidence>
<name>A0A2P5P9V9_9CHLR</name>
<dbReference type="PROSITE" id="PS00198">
    <property type="entry name" value="4FE4S_FER_1"/>
    <property type="match status" value="1"/>
</dbReference>
<dbReference type="InterPro" id="IPR028894">
    <property type="entry name" value="RDH_dom"/>
</dbReference>
<evidence type="ECO:0000256" key="9">
    <source>
        <dbReference type="ARBA" id="ARBA00023136"/>
    </source>
</evidence>
<keyword evidence="7" id="KW-0408">Iron</keyword>
<dbReference type="SUPFAM" id="SSF54862">
    <property type="entry name" value="4Fe-4S ferredoxins"/>
    <property type="match status" value="1"/>
</dbReference>
<dbReference type="AlphaFoldDB" id="A0A2P5P9V9"/>
<dbReference type="OrthoDB" id="9784571at2"/>
<dbReference type="PANTHER" id="PTHR42827:SF1">
    <property type="entry name" value="IRON-SULFUR CLUSTER-BINDING PROTEIN"/>
    <property type="match status" value="1"/>
</dbReference>
<dbReference type="GO" id="GO:0051539">
    <property type="term" value="F:4 iron, 4 sulfur cluster binding"/>
    <property type="evidence" value="ECO:0007669"/>
    <property type="project" value="UniProtKB-KW"/>
</dbReference>
<dbReference type="GO" id="GO:0005886">
    <property type="term" value="C:plasma membrane"/>
    <property type="evidence" value="ECO:0007669"/>
    <property type="project" value="UniProtKB-SubCell"/>
</dbReference>
<gene>
    <name evidence="11" type="ORF">JP09_000725</name>
</gene>